<sequence length="86" mass="9742">ERLDDVSKLDRDIIKDTPLQAEEKAAGVLRRCIRAGYRECALWARITVASRPGAPHRTTKNEQQYEGAYIYAEGRKHDDATVINAE</sequence>
<keyword evidence="2" id="KW-1185">Reference proteome</keyword>
<dbReference type="Proteomes" id="UP001189429">
    <property type="component" value="Unassembled WGS sequence"/>
</dbReference>
<accession>A0ABN9SFA7</accession>
<feature type="non-terminal residue" evidence="1">
    <location>
        <position position="86"/>
    </location>
</feature>
<gene>
    <name evidence="1" type="ORF">PCOR1329_LOCUS29295</name>
</gene>
<evidence type="ECO:0000313" key="1">
    <source>
        <dbReference type="EMBL" id="CAK0830748.1"/>
    </source>
</evidence>
<feature type="non-terminal residue" evidence="1">
    <location>
        <position position="1"/>
    </location>
</feature>
<organism evidence="1 2">
    <name type="scientific">Prorocentrum cordatum</name>
    <dbReference type="NCBI Taxonomy" id="2364126"/>
    <lineage>
        <taxon>Eukaryota</taxon>
        <taxon>Sar</taxon>
        <taxon>Alveolata</taxon>
        <taxon>Dinophyceae</taxon>
        <taxon>Prorocentrales</taxon>
        <taxon>Prorocentraceae</taxon>
        <taxon>Prorocentrum</taxon>
    </lineage>
</organism>
<name>A0ABN9SFA7_9DINO</name>
<protein>
    <submittedName>
        <fullName evidence="1">Uncharacterized protein</fullName>
    </submittedName>
</protein>
<comment type="caution">
    <text evidence="1">The sequence shown here is derived from an EMBL/GenBank/DDBJ whole genome shotgun (WGS) entry which is preliminary data.</text>
</comment>
<proteinExistence type="predicted"/>
<reference evidence="1" key="1">
    <citation type="submission" date="2023-10" db="EMBL/GenBank/DDBJ databases">
        <authorList>
            <person name="Chen Y."/>
            <person name="Shah S."/>
            <person name="Dougan E. K."/>
            <person name="Thang M."/>
            <person name="Chan C."/>
        </authorList>
    </citation>
    <scope>NUCLEOTIDE SEQUENCE [LARGE SCALE GENOMIC DNA]</scope>
</reference>
<dbReference type="EMBL" id="CAUYUJ010011002">
    <property type="protein sequence ID" value="CAK0830748.1"/>
    <property type="molecule type" value="Genomic_DNA"/>
</dbReference>
<evidence type="ECO:0000313" key="2">
    <source>
        <dbReference type="Proteomes" id="UP001189429"/>
    </source>
</evidence>